<protein>
    <submittedName>
        <fullName evidence="2">Uncharacterized protein</fullName>
    </submittedName>
</protein>
<evidence type="ECO:0000313" key="3">
    <source>
        <dbReference type="Proteomes" id="UP000001072"/>
    </source>
</evidence>
<evidence type="ECO:0000313" key="2">
    <source>
        <dbReference type="EMBL" id="EGG10746.1"/>
    </source>
</evidence>
<gene>
    <name evidence="2" type="ORF">MELLADRAFT_60265</name>
</gene>
<dbReference type="EMBL" id="GL883094">
    <property type="protein sequence ID" value="EGG10746.1"/>
    <property type="molecule type" value="Genomic_DNA"/>
</dbReference>
<feature type="compositionally biased region" description="Basic and acidic residues" evidence="1">
    <location>
        <begin position="12"/>
        <end position="64"/>
    </location>
</feature>
<dbReference type="VEuPathDB" id="FungiDB:MELLADRAFT_60265"/>
<feature type="region of interest" description="Disordered" evidence="1">
    <location>
        <begin position="1"/>
        <end position="96"/>
    </location>
</feature>
<dbReference type="AlphaFoldDB" id="F4RAP5"/>
<proteinExistence type="predicted"/>
<name>F4RAP5_MELLP</name>
<accession>F4RAP5</accession>
<dbReference type="Proteomes" id="UP000001072">
    <property type="component" value="Unassembled WGS sequence"/>
</dbReference>
<evidence type="ECO:0000256" key="1">
    <source>
        <dbReference type="SAM" id="MobiDB-lite"/>
    </source>
</evidence>
<dbReference type="GeneID" id="18929513"/>
<organism evidence="3">
    <name type="scientific">Melampsora larici-populina (strain 98AG31 / pathotype 3-4-7)</name>
    <name type="common">Poplar leaf rust fungus</name>
    <dbReference type="NCBI Taxonomy" id="747676"/>
    <lineage>
        <taxon>Eukaryota</taxon>
        <taxon>Fungi</taxon>
        <taxon>Dikarya</taxon>
        <taxon>Basidiomycota</taxon>
        <taxon>Pucciniomycotina</taxon>
        <taxon>Pucciniomycetes</taxon>
        <taxon>Pucciniales</taxon>
        <taxon>Melampsoraceae</taxon>
        <taxon>Melampsora</taxon>
    </lineage>
</organism>
<dbReference type="HOGENOM" id="CLU_135765_2_0_1"/>
<dbReference type="eggNOG" id="ENOG502SC0A">
    <property type="taxonomic scope" value="Eukaryota"/>
</dbReference>
<dbReference type="InParanoid" id="F4RAP5"/>
<sequence length="112" mass="12536">MSTQSQYMAHTNDGDQRNASQKDIDAQKPNRYEAGKEGSHLNNDSKDGRSIANRLESELRKNEDEDHNPDPNIPDKGQNPTDLAKAHGNKPSKGAMIDEQIKLEEEAEVSFF</sequence>
<dbReference type="OrthoDB" id="3358750at2759"/>
<dbReference type="KEGG" id="mlr:MELLADRAFT_60265"/>
<dbReference type="RefSeq" id="XP_007406215.1">
    <property type="nucleotide sequence ID" value="XM_007406153.1"/>
</dbReference>
<reference evidence="3" key="1">
    <citation type="journal article" date="2011" name="Proc. Natl. Acad. Sci. U.S.A.">
        <title>Obligate biotrophy features unraveled by the genomic analysis of rust fungi.</title>
        <authorList>
            <person name="Duplessis S."/>
            <person name="Cuomo C.A."/>
            <person name="Lin Y.-C."/>
            <person name="Aerts A."/>
            <person name="Tisserant E."/>
            <person name="Veneault-Fourrey C."/>
            <person name="Joly D.L."/>
            <person name="Hacquard S."/>
            <person name="Amselem J."/>
            <person name="Cantarel B.L."/>
            <person name="Chiu R."/>
            <person name="Coutinho P.M."/>
            <person name="Feau N."/>
            <person name="Field M."/>
            <person name="Frey P."/>
            <person name="Gelhaye E."/>
            <person name="Goldberg J."/>
            <person name="Grabherr M.G."/>
            <person name="Kodira C.D."/>
            <person name="Kohler A."/>
            <person name="Kuees U."/>
            <person name="Lindquist E.A."/>
            <person name="Lucas S.M."/>
            <person name="Mago R."/>
            <person name="Mauceli E."/>
            <person name="Morin E."/>
            <person name="Murat C."/>
            <person name="Pangilinan J.L."/>
            <person name="Park R."/>
            <person name="Pearson M."/>
            <person name="Quesneville H."/>
            <person name="Rouhier N."/>
            <person name="Sakthikumar S."/>
            <person name="Salamov A.A."/>
            <person name="Schmutz J."/>
            <person name="Selles B."/>
            <person name="Shapiro H."/>
            <person name="Tanguay P."/>
            <person name="Tuskan G.A."/>
            <person name="Henrissat B."/>
            <person name="Van de Peer Y."/>
            <person name="Rouze P."/>
            <person name="Ellis J.G."/>
            <person name="Dodds P.N."/>
            <person name="Schein J.E."/>
            <person name="Zhong S."/>
            <person name="Hamelin R.C."/>
            <person name="Grigoriev I.V."/>
            <person name="Szabo L.J."/>
            <person name="Martin F."/>
        </authorList>
    </citation>
    <scope>NUCLEOTIDE SEQUENCE [LARGE SCALE GENOMIC DNA]</scope>
    <source>
        <strain evidence="3">98AG31 / pathotype 3-4-7</strain>
    </source>
</reference>
<keyword evidence="3" id="KW-1185">Reference proteome</keyword>
<dbReference type="PANTHER" id="PTHR39475:SF1">
    <property type="entry name" value="CONIDIATION-SPECIFIC PROTEIN 6"/>
    <property type="match status" value="1"/>
</dbReference>
<dbReference type="PANTHER" id="PTHR39475">
    <property type="entry name" value="CONIDIATION-SPECIFIC PROTEIN 6"/>
    <property type="match status" value="1"/>
</dbReference>